<keyword evidence="2" id="KW-1185">Reference proteome</keyword>
<dbReference type="KEGG" id="masz:C9I28_17250"/>
<dbReference type="Proteomes" id="UP000240505">
    <property type="component" value="Chromosome"/>
</dbReference>
<accession>A0A2R4CCA7</accession>
<organism evidence="1 2">
    <name type="scientific">Pseudoduganella armeniaca</name>
    <dbReference type="NCBI Taxonomy" id="2072590"/>
    <lineage>
        <taxon>Bacteria</taxon>
        <taxon>Pseudomonadati</taxon>
        <taxon>Pseudomonadota</taxon>
        <taxon>Betaproteobacteria</taxon>
        <taxon>Burkholderiales</taxon>
        <taxon>Oxalobacteraceae</taxon>
        <taxon>Telluria group</taxon>
        <taxon>Pseudoduganella</taxon>
    </lineage>
</organism>
<name>A0A2R4CCA7_9BURK</name>
<gene>
    <name evidence="1" type="ORF">C9I28_17250</name>
</gene>
<dbReference type="EMBL" id="CP028324">
    <property type="protein sequence ID" value="AVR97192.1"/>
    <property type="molecule type" value="Genomic_DNA"/>
</dbReference>
<dbReference type="AlphaFoldDB" id="A0A2R4CCA7"/>
<evidence type="ECO:0000313" key="1">
    <source>
        <dbReference type="EMBL" id="AVR97192.1"/>
    </source>
</evidence>
<proteinExistence type="predicted"/>
<dbReference type="OrthoDB" id="8757522at2"/>
<sequence length="252" mass="27303">MDAAFVAVREGKPERALPLLVDVLAQVDSDPGNDLGSEFIVLFAWTQLAASHAPARAALVAARDDQAARLLAGDDVFGPRTVPFPRSRFMIVAQIDERLGSLRATYELFLEMLRRQPALARRHAHRALPAIVAAADFALAERYLPEPLALLAELNELATRLPLYPGDREAPRLAAELSNYVADVCLRAAILDGLGRSDEASKGRHAALAGIASDELRRLALRESRAPGTITRAVSEHRSTLDTMLPGPAPRL</sequence>
<evidence type="ECO:0000313" key="2">
    <source>
        <dbReference type="Proteomes" id="UP000240505"/>
    </source>
</evidence>
<reference evidence="1 2" key="1">
    <citation type="submission" date="2018-03" db="EMBL/GenBank/DDBJ databases">
        <title>Massilia armeniaca sp. nov., isolated from desert soil.</title>
        <authorList>
            <person name="Huang H."/>
            <person name="Ren M."/>
        </authorList>
    </citation>
    <scope>NUCLEOTIDE SEQUENCE [LARGE SCALE GENOMIC DNA]</scope>
    <source>
        <strain evidence="1 2">ZMN-3</strain>
    </source>
</reference>
<protein>
    <submittedName>
        <fullName evidence="1">Uncharacterized protein</fullName>
    </submittedName>
</protein>